<evidence type="ECO:0000313" key="3">
    <source>
        <dbReference type="Proteomes" id="UP000238479"/>
    </source>
</evidence>
<dbReference type="EMBL" id="PDCK01000040">
    <property type="protein sequence ID" value="PRQ47357.1"/>
    <property type="molecule type" value="Genomic_DNA"/>
</dbReference>
<evidence type="ECO:0000313" key="2">
    <source>
        <dbReference type="EMBL" id="PRQ47357.1"/>
    </source>
</evidence>
<protein>
    <submittedName>
        <fullName evidence="2">Uncharacterized protein</fullName>
    </submittedName>
</protein>
<keyword evidence="3" id="KW-1185">Reference proteome</keyword>
<name>A0A2P6RLR6_ROSCH</name>
<reference evidence="2 3" key="1">
    <citation type="journal article" date="2018" name="Nat. Genet.">
        <title>The Rosa genome provides new insights in the design of modern roses.</title>
        <authorList>
            <person name="Bendahmane M."/>
        </authorList>
    </citation>
    <scope>NUCLEOTIDE SEQUENCE [LARGE SCALE GENOMIC DNA]</scope>
    <source>
        <strain evidence="3">cv. Old Blush</strain>
    </source>
</reference>
<keyword evidence="1" id="KW-0472">Membrane</keyword>
<keyword evidence="1" id="KW-1133">Transmembrane helix</keyword>
<keyword evidence="1" id="KW-0812">Transmembrane</keyword>
<organism evidence="2 3">
    <name type="scientific">Rosa chinensis</name>
    <name type="common">China rose</name>
    <dbReference type="NCBI Taxonomy" id="74649"/>
    <lineage>
        <taxon>Eukaryota</taxon>
        <taxon>Viridiplantae</taxon>
        <taxon>Streptophyta</taxon>
        <taxon>Embryophyta</taxon>
        <taxon>Tracheophyta</taxon>
        <taxon>Spermatophyta</taxon>
        <taxon>Magnoliopsida</taxon>
        <taxon>eudicotyledons</taxon>
        <taxon>Gunneridae</taxon>
        <taxon>Pentapetalae</taxon>
        <taxon>rosids</taxon>
        <taxon>fabids</taxon>
        <taxon>Rosales</taxon>
        <taxon>Rosaceae</taxon>
        <taxon>Rosoideae</taxon>
        <taxon>Rosoideae incertae sedis</taxon>
        <taxon>Rosa</taxon>
    </lineage>
</organism>
<proteinExistence type="predicted"/>
<evidence type="ECO:0000256" key="1">
    <source>
        <dbReference type="SAM" id="Phobius"/>
    </source>
</evidence>
<dbReference type="Proteomes" id="UP000238479">
    <property type="component" value="Chromosome 2"/>
</dbReference>
<gene>
    <name evidence="2" type="ORF">RchiOBHm_Chr2g0098801</name>
</gene>
<feature type="transmembrane region" description="Helical" evidence="1">
    <location>
        <begin position="34"/>
        <end position="52"/>
    </location>
</feature>
<sequence>MILELSEFIGVFQEWSRSRWGRRPIMQAKKTTKCFIRGASPFVSLVFFLFGIK</sequence>
<dbReference type="AlphaFoldDB" id="A0A2P6RLR6"/>
<comment type="caution">
    <text evidence="2">The sequence shown here is derived from an EMBL/GenBank/DDBJ whole genome shotgun (WGS) entry which is preliminary data.</text>
</comment>
<accession>A0A2P6RLR6</accession>
<dbReference type="Gramene" id="PRQ47357">
    <property type="protein sequence ID" value="PRQ47357"/>
    <property type="gene ID" value="RchiOBHm_Chr2g0098801"/>
</dbReference>